<evidence type="ECO:0000313" key="3">
    <source>
        <dbReference type="Proteomes" id="UP000595437"/>
    </source>
</evidence>
<keyword evidence="3" id="KW-1185">Reference proteome</keyword>
<dbReference type="EMBL" id="CP045891">
    <property type="protein sequence ID" value="QQP58319.1"/>
    <property type="molecule type" value="Genomic_DNA"/>
</dbReference>
<dbReference type="PANTHER" id="PTHR19446">
    <property type="entry name" value="REVERSE TRANSCRIPTASES"/>
    <property type="match status" value="1"/>
</dbReference>
<evidence type="ECO:0000259" key="1">
    <source>
        <dbReference type="PROSITE" id="PS50878"/>
    </source>
</evidence>
<gene>
    <name evidence="2" type="ORF">FKW44_003592</name>
</gene>
<dbReference type="OrthoDB" id="411173at2759"/>
<reference evidence="3" key="1">
    <citation type="submission" date="2021-01" db="EMBL/GenBank/DDBJ databases">
        <title>Caligus Genome Assembly.</title>
        <authorList>
            <person name="Gallardo-Escarate C."/>
        </authorList>
    </citation>
    <scope>NUCLEOTIDE SEQUENCE [LARGE SCALE GENOMIC DNA]</scope>
</reference>
<protein>
    <recommendedName>
        <fullName evidence="1">Reverse transcriptase domain-containing protein</fullName>
    </recommendedName>
</protein>
<dbReference type="PROSITE" id="PS50878">
    <property type="entry name" value="RT_POL"/>
    <property type="match status" value="1"/>
</dbReference>
<name>A0A7T8KLU5_CALRO</name>
<dbReference type="InterPro" id="IPR000477">
    <property type="entry name" value="RT_dom"/>
</dbReference>
<organism evidence="2 3">
    <name type="scientific">Caligus rogercresseyi</name>
    <name type="common">Sea louse</name>
    <dbReference type="NCBI Taxonomy" id="217165"/>
    <lineage>
        <taxon>Eukaryota</taxon>
        <taxon>Metazoa</taxon>
        <taxon>Ecdysozoa</taxon>
        <taxon>Arthropoda</taxon>
        <taxon>Crustacea</taxon>
        <taxon>Multicrustacea</taxon>
        <taxon>Hexanauplia</taxon>
        <taxon>Copepoda</taxon>
        <taxon>Siphonostomatoida</taxon>
        <taxon>Caligidae</taxon>
        <taxon>Caligus</taxon>
    </lineage>
</organism>
<evidence type="ECO:0000313" key="2">
    <source>
        <dbReference type="EMBL" id="QQP58319.1"/>
    </source>
</evidence>
<feature type="domain" description="Reverse transcriptase" evidence="1">
    <location>
        <begin position="121"/>
        <end position="358"/>
    </location>
</feature>
<dbReference type="Pfam" id="PF00078">
    <property type="entry name" value="RVT_1"/>
    <property type="match status" value="1"/>
</dbReference>
<accession>A0A7T8KLU5</accession>
<sequence>MIRSFLYNECYRQVKCSLPASIEVCGIPTLNSAEAATAMNEFYISKVEKLREGLPPSQPPSSAWPKSSAPFSFSFAGAGKIAKVIKGMRATEALGVDGIPVSVLKKGIEVLAGPIAHLVNRSLASGTVPTALKMSNVLPVFKGKSAADPASYRPVCILPALSKVLEIIVNSSKYPVWIQKGRSTTAALATAHAKWLEAEQRGKVVGVLGFDLSAAFDTVNQLQLLPKLGKLGIAGTQFKWFHSYLTGGYQRVVWNGTESEFLPVEYGVRQGSILGPILYLVLVADVTSCVGIGNEDNSGYADDFFLLAVGDSLEGTPSPDLRGGNGLVLNAAKTQLMIGGNAKKKDVRASPSTSGASRCTHSMKLIPHNINIAKAGAKRAALISRLAVHLPRGKYLRQLAKGLMIGKISYAAAACKGPNSAHRAIQVAINDAARSIVGCKRRDHIHGRDLLERAGLPSLNEVAAKAMALETWKCFYSNDGGGGARNPVGDFVFPIPRRSMRSTTPVAYPLGRETATFACHAISVWNMNKALRSATTLHAARTAARAIGRSVPT</sequence>
<proteinExistence type="predicted"/>
<dbReference type="Proteomes" id="UP000595437">
    <property type="component" value="Chromosome 2"/>
</dbReference>
<dbReference type="AlphaFoldDB" id="A0A7T8KLU5"/>